<proteinExistence type="predicted"/>
<dbReference type="AlphaFoldDB" id="A0AAD6HHI7"/>
<evidence type="ECO:0000256" key="1">
    <source>
        <dbReference type="SAM" id="MobiDB-lite"/>
    </source>
</evidence>
<reference evidence="2" key="1">
    <citation type="journal article" date="2023" name="IMA Fungus">
        <title>Comparative genomic study of the Penicillium genus elucidates a diverse pangenome and 15 lateral gene transfer events.</title>
        <authorList>
            <person name="Petersen C."/>
            <person name="Sorensen T."/>
            <person name="Nielsen M.R."/>
            <person name="Sondergaard T.E."/>
            <person name="Sorensen J.L."/>
            <person name="Fitzpatrick D.A."/>
            <person name="Frisvad J.C."/>
            <person name="Nielsen K.L."/>
        </authorList>
    </citation>
    <scope>NUCLEOTIDE SEQUENCE</scope>
    <source>
        <strain evidence="2">IBT 17514</strain>
    </source>
</reference>
<protein>
    <submittedName>
        <fullName evidence="2">Uncharacterized protein</fullName>
    </submittedName>
</protein>
<dbReference type="Proteomes" id="UP001215712">
    <property type="component" value="Unassembled WGS sequence"/>
</dbReference>
<comment type="caution">
    <text evidence="2">The sequence shown here is derived from an EMBL/GenBank/DDBJ whole genome shotgun (WGS) entry which is preliminary data.</text>
</comment>
<name>A0AAD6HHI7_9EURO</name>
<organism evidence="2 3">
    <name type="scientific">Penicillium malachiteum</name>
    <dbReference type="NCBI Taxonomy" id="1324776"/>
    <lineage>
        <taxon>Eukaryota</taxon>
        <taxon>Fungi</taxon>
        <taxon>Dikarya</taxon>
        <taxon>Ascomycota</taxon>
        <taxon>Pezizomycotina</taxon>
        <taxon>Eurotiomycetes</taxon>
        <taxon>Eurotiomycetidae</taxon>
        <taxon>Eurotiales</taxon>
        <taxon>Aspergillaceae</taxon>
        <taxon>Penicillium</taxon>
    </lineage>
</organism>
<evidence type="ECO:0000313" key="3">
    <source>
        <dbReference type="Proteomes" id="UP001215712"/>
    </source>
</evidence>
<accession>A0AAD6HHI7</accession>
<evidence type="ECO:0000313" key="2">
    <source>
        <dbReference type="EMBL" id="KAJ5716523.1"/>
    </source>
</evidence>
<feature type="region of interest" description="Disordered" evidence="1">
    <location>
        <begin position="58"/>
        <end position="77"/>
    </location>
</feature>
<sequence length="283" mass="33250">MKATQYDPNFQEKLWTTAEQKSMCESIEEALSCEKCTLCITEAIMRVDIESGAYDASQYPPSFSNPSKRDENISPFDTSTPNTNLSLWKVITTSQRQRYYELVEQNLNNRLDAEDPTDAELAILFAHYRVDYHIQQHYLARRGVLTLCRDSKDMHALRKWQWRMSETDAVLQQDRKDQRAWPKGCSQVGWPNDDNLQMLHATILWKKSWRARQKHLEQVRIQWAKIMEERRKQREALLAKQAASIMRLKLYCGGELIEVRDLKRMANSEPGFRVKRKTQSFGV</sequence>
<dbReference type="EMBL" id="JAQJAN010000012">
    <property type="protein sequence ID" value="KAJ5716523.1"/>
    <property type="molecule type" value="Genomic_DNA"/>
</dbReference>
<keyword evidence="3" id="KW-1185">Reference proteome</keyword>
<reference evidence="2" key="2">
    <citation type="submission" date="2023-01" db="EMBL/GenBank/DDBJ databases">
        <authorList>
            <person name="Petersen C."/>
        </authorList>
    </citation>
    <scope>NUCLEOTIDE SEQUENCE</scope>
    <source>
        <strain evidence="2">IBT 17514</strain>
    </source>
</reference>
<gene>
    <name evidence="2" type="ORF">N7493_008434</name>
</gene>